<proteinExistence type="predicted"/>
<feature type="compositionally biased region" description="Basic and acidic residues" evidence="1">
    <location>
        <begin position="21"/>
        <end position="45"/>
    </location>
</feature>
<feature type="region of interest" description="Disordered" evidence="1">
    <location>
        <begin position="81"/>
        <end position="116"/>
    </location>
</feature>
<evidence type="ECO:0000313" key="3">
    <source>
        <dbReference type="Proteomes" id="UP000002640"/>
    </source>
</evidence>
<feature type="compositionally biased region" description="Polar residues" evidence="1">
    <location>
        <begin position="84"/>
        <end position="94"/>
    </location>
</feature>
<dbReference type="Proteomes" id="UP000002640">
    <property type="component" value="Unassembled WGS sequence"/>
</dbReference>
<reference evidence="2 3" key="1">
    <citation type="journal article" date="2006" name="Science">
        <title>Phytophthora genome sequences uncover evolutionary origins and mechanisms of pathogenesis.</title>
        <authorList>
            <person name="Tyler B.M."/>
            <person name="Tripathy S."/>
            <person name="Zhang X."/>
            <person name="Dehal P."/>
            <person name="Jiang R.H."/>
            <person name="Aerts A."/>
            <person name="Arredondo F.D."/>
            <person name="Baxter L."/>
            <person name="Bensasson D."/>
            <person name="Beynon J.L."/>
            <person name="Chapman J."/>
            <person name="Damasceno C.M."/>
            <person name="Dorrance A.E."/>
            <person name="Dou D."/>
            <person name="Dickerman A.W."/>
            <person name="Dubchak I.L."/>
            <person name="Garbelotto M."/>
            <person name="Gijzen M."/>
            <person name="Gordon S.G."/>
            <person name="Govers F."/>
            <person name="Grunwald N.J."/>
            <person name="Huang W."/>
            <person name="Ivors K.L."/>
            <person name="Jones R.W."/>
            <person name="Kamoun S."/>
            <person name="Krampis K."/>
            <person name="Lamour K.H."/>
            <person name="Lee M.K."/>
            <person name="McDonald W.H."/>
            <person name="Medina M."/>
            <person name="Meijer H.J."/>
            <person name="Nordberg E.K."/>
            <person name="Maclean D.J."/>
            <person name="Ospina-Giraldo M.D."/>
            <person name="Morris P.F."/>
            <person name="Phuntumart V."/>
            <person name="Putnam N.H."/>
            <person name="Rash S."/>
            <person name="Rose J.K."/>
            <person name="Sakihama Y."/>
            <person name="Salamov A.A."/>
            <person name="Savidor A."/>
            <person name="Scheuring C.F."/>
            <person name="Smith B.M."/>
            <person name="Sobral B.W."/>
            <person name="Terry A."/>
            <person name="Torto-Alalibo T.A."/>
            <person name="Win J."/>
            <person name="Xu Z."/>
            <person name="Zhang H."/>
            <person name="Grigoriev I.V."/>
            <person name="Rokhsar D.S."/>
            <person name="Boore J.L."/>
        </authorList>
    </citation>
    <scope>NUCLEOTIDE SEQUENCE [LARGE SCALE GENOMIC DNA]</scope>
    <source>
        <strain evidence="2 3">P6497</strain>
    </source>
</reference>
<dbReference type="InParanoid" id="G5A1Q5"/>
<dbReference type="EMBL" id="JH159158">
    <property type="protein sequence ID" value="EGZ10853.1"/>
    <property type="molecule type" value="Genomic_DNA"/>
</dbReference>
<name>G5A1Q5_PHYSP</name>
<evidence type="ECO:0000256" key="1">
    <source>
        <dbReference type="SAM" id="MobiDB-lite"/>
    </source>
</evidence>
<dbReference type="GeneID" id="20642437"/>
<protein>
    <submittedName>
        <fullName evidence="2">Uncharacterized protein</fullName>
    </submittedName>
</protein>
<dbReference type="AlphaFoldDB" id="G5A1Q5"/>
<dbReference type="KEGG" id="psoj:PHYSODRAFT_304586"/>
<sequence>MKKFDVFVATFNNLPPGHPGLPDHRGSSQRGLPEHRDTGERELPDYRSSGQTALPNLGAQIYTTTEYGLVTDIPENDNYLATKAPTNYTTTEAPESSPYHPQTDAPGTRGRLSREG</sequence>
<keyword evidence="3" id="KW-1185">Reference proteome</keyword>
<organism evidence="2 3">
    <name type="scientific">Phytophthora sojae (strain P6497)</name>
    <name type="common">Soybean stem and root rot agent</name>
    <name type="synonym">Phytophthora megasperma f. sp. glycines</name>
    <dbReference type="NCBI Taxonomy" id="1094619"/>
    <lineage>
        <taxon>Eukaryota</taxon>
        <taxon>Sar</taxon>
        <taxon>Stramenopiles</taxon>
        <taxon>Oomycota</taxon>
        <taxon>Peronosporomycetes</taxon>
        <taxon>Peronosporales</taxon>
        <taxon>Peronosporaceae</taxon>
        <taxon>Phytophthora</taxon>
    </lineage>
</organism>
<dbReference type="RefSeq" id="XP_009533598.1">
    <property type="nucleotide sequence ID" value="XM_009535303.1"/>
</dbReference>
<feature type="region of interest" description="Disordered" evidence="1">
    <location>
        <begin position="12"/>
        <end position="52"/>
    </location>
</feature>
<accession>G5A1Q5</accession>
<gene>
    <name evidence="2" type="ORF">PHYSODRAFT_304586</name>
</gene>
<evidence type="ECO:0000313" key="2">
    <source>
        <dbReference type="EMBL" id="EGZ10853.1"/>
    </source>
</evidence>